<protein>
    <recommendedName>
        <fullName evidence="1">Glycosyltransferase 2-like domain-containing protein</fullName>
    </recommendedName>
</protein>
<dbReference type="EMBL" id="CP029480">
    <property type="protein sequence ID" value="AWV99363.1"/>
    <property type="molecule type" value="Genomic_DNA"/>
</dbReference>
<dbReference type="Pfam" id="PF00535">
    <property type="entry name" value="Glycos_transf_2"/>
    <property type="match status" value="1"/>
</dbReference>
<dbReference type="SUPFAM" id="SSF53448">
    <property type="entry name" value="Nucleotide-diphospho-sugar transferases"/>
    <property type="match status" value="1"/>
</dbReference>
<organism evidence="2 3">
    <name type="scientific">Arcticibacterium luteifluviistationis</name>
    <dbReference type="NCBI Taxonomy" id="1784714"/>
    <lineage>
        <taxon>Bacteria</taxon>
        <taxon>Pseudomonadati</taxon>
        <taxon>Bacteroidota</taxon>
        <taxon>Cytophagia</taxon>
        <taxon>Cytophagales</taxon>
        <taxon>Leadbetterellaceae</taxon>
        <taxon>Arcticibacterium</taxon>
    </lineage>
</organism>
<dbReference type="GO" id="GO:0016758">
    <property type="term" value="F:hexosyltransferase activity"/>
    <property type="evidence" value="ECO:0007669"/>
    <property type="project" value="UniProtKB-ARBA"/>
</dbReference>
<proteinExistence type="predicted"/>
<reference evidence="2 3" key="1">
    <citation type="submission" date="2018-05" db="EMBL/GenBank/DDBJ databases">
        <title>Complete genome sequence of Arcticibacterium luteifluviistationis SM1504T, a cytophagaceae bacterium isolated from Arctic surface seawater.</title>
        <authorList>
            <person name="Li Y."/>
            <person name="Qin Q.-L."/>
        </authorList>
    </citation>
    <scope>NUCLEOTIDE SEQUENCE [LARGE SCALE GENOMIC DNA]</scope>
    <source>
        <strain evidence="2 3">SM1504</strain>
    </source>
</reference>
<evidence type="ECO:0000259" key="1">
    <source>
        <dbReference type="Pfam" id="PF00535"/>
    </source>
</evidence>
<dbReference type="CDD" id="cd00761">
    <property type="entry name" value="Glyco_tranf_GTA_type"/>
    <property type="match status" value="1"/>
</dbReference>
<evidence type="ECO:0000313" key="3">
    <source>
        <dbReference type="Proteomes" id="UP000249873"/>
    </source>
</evidence>
<sequence>MKGISLIICCYNSEEIIEQTLSYVDKQVAHNVNWEVILIDNNSTDNTTAVVNSYWNFEKRPNLKVIKEPKPGLSNARMRGIEESQYDVISFVDDDNLIPENWVAYIHDVFQKQEVGVLGCTSIGKFNYEVPAWYEKHKLSFATGKLYDIDFGNVTYAGLVYGAGMSMRKEIFRKLEEKNWEPYLSDRVGKKQSGGGDSELTLVSRLLGYQIFYSNQINTRHLIKKDRLTWDRLKAMTYGFGEADVFVLPYTYHYKKSQGETSFLDELRKKWWVNYLGKKVALSILRIKKSLGKIAPDEFEIAKIRNQAFCDSILEQKNTFQQSFEELSRLR</sequence>
<dbReference type="OrthoDB" id="786280at2"/>
<keyword evidence="3" id="KW-1185">Reference proteome</keyword>
<accession>A0A2Z4GET1</accession>
<dbReference type="AlphaFoldDB" id="A0A2Z4GET1"/>
<name>A0A2Z4GET1_9BACT</name>
<dbReference type="Proteomes" id="UP000249873">
    <property type="component" value="Chromosome"/>
</dbReference>
<dbReference type="InterPro" id="IPR029044">
    <property type="entry name" value="Nucleotide-diphossugar_trans"/>
</dbReference>
<evidence type="ECO:0000313" key="2">
    <source>
        <dbReference type="EMBL" id="AWV99363.1"/>
    </source>
</evidence>
<dbReference type="InterPro" id="IPR001173">
    <property type="entry name" value="Glyco_trans_2-like"/>
</dbReference>
<gene>
    <name evidence="2" type="ORF">DJ013_14815</name>
</gene>
<dbReference type="KEGG" id="als:DJ013_14815"/>
<feature type="domain" description="Glycosyltransferase 2-like" evidence="1">
    <location>
        <begin position="5"/>
        <end position="174"/>
    </location>
</feature>
<dbReference type="PANTHER" id="PTHR22916">
    <property type="entry name" value="GLYCOSYLTRANSFERASE"/>
    <property type="match status" value="1"/>
</dbReference>
<dbReference type="Gene3D" id="3.90.550.10">
    <property type="entry name" value="Spore Coat Polysaccharide Biosynthesis Protein SpsA, Chain A"/>
    <property type="match status" value="1"/>
</dbReference>
<dbReference type="RefSeq" id="WP_111372713.1">
    <property type="nucleotide sequence ID" value="NZ_CP029480.1"/>
</dbReference>